<dbReference type="InterPro" id="IPR051085">
    <property type="entry name" value="MB_O-acyltransferase"/>
</dbReference>
<keyword evidence="5 10" id="KW-0812">Transmembrane</keyword>
<evidence type="ECO:0000256" key="6">
    <source>
        <dbReference type="ARBA" id="ARBA00022989"/>
    </source>
</evidence>
<feature type="transmembrane region" description="Helical" evidence="10">
    <location>
        <begin position="322"/>
        <end position="344"/>
    </location>
</feature>
<dbReference type="PANTHER" id="PTHR13285:SF23">
    <property type="entry name" value="TEICHOIC ACID D-ALANYLTRANSFERASE"/>
    <property type="match status" value="1"/>
</dbReference>
<accession>A0ABV1II09</accession>
<dbReference type="InterPro" id="IPR024024">
    <property type="entry name" value="DltB"/>
</dbReference>
<feature type="transmembrane region" description="Helical" evidence="10">
    <location>
        <begin position="53"/>
        <end position="72"/>
    </location>
</feature>
<dbReference type="Pfam" id="PF03062">
    <property type="entry name" value="MBOAT"/>
    <property type="match status" value="1"/>
</dbReference>
<proteinExistence type="inferred from homology"/>
<evidence type="ECO:0000256" key="7">
    <source>
        <dbReference type="ARBA" id="ARBA00023136"/>
    </source>
</evidence>
<dbReference type="EMBL" id="JBBNGS010000015">
    <property type="protein sequence ID" value="MEQ2638282.1"/>
    <property type="molecule type" value="Genomic_DNA"/>
</dbReference>
<keyword evidence="7 9" id="KW-0472">Membrane</keyword>
<dbReference type="RefSeq" id="WP_349182944.1">
    <property type="nucleotide sequence ID" value="NZ_JBBNGS010000015.1"/>
</dbReference>
<evidence type="ECO:0000256" key="1">
    <source>
        <dbReference type="ARBA" id="ARBA00004651"/>
    </source>
</evidence>
<reference evidence="11 12" key="1">
    <citation type="submission" date="2024-04" db="EMBL/GenBank/DDBJ databases">
        <title>Human intestinal bacterial collection.</title>
        <authorList>
            <person name="Pauvert C."/>
            <person name="Hitch T.C.A."/>
            <person name="Clavel T."/>
        </authorList>
    </citation>
    <scope>NUCLEOTIDE SEQUENCE [LARGE SCALE GENOMIC DNA]</scope>
    <source>
        <strain evidence="11 12">CLA-AA-H197</strain>
    </source>
</reference>
<organism evidence="11 12">
    <name type="scientific">Paratractidigestivibacter faecalis</name>
    <dbReference type="NCBI Taxonomy" id="2292441"/>
    <lineage>
        <taxon>Bacteria</taxon>
        <taxon>Bacillati</taxon>
        <taxon>Actinomycetota</taxon>
        <taxon>Coriobacteriia</taxon>
        <taxon>Coriobacteriales</taxon>
        <taxon>Atopobiaceae</taxon>
        <taxon>Paratractidigestivibacter</taxon>
    </lineage>
</organism>
<dbReference type="InterPro" id="IPR004299">
    <property type="entry name" value="MBOAT_fam"/>
</dbReference>
<feature type="transmembrane region" description="Helical" evidence="10">
    <location>
        <begin position="78"/>
        <end position="97"/>
    </location>
</feature>
<name>A0ABV1II09_9ACTN</name>
<dbReference type="InterPro" id="IPR024194">
    <property type="entry name" value="Ac/AlaTfrase_AlgI/DltB"/>
</dbReference>
<evidence type="ECO:0000313" key="11">
    <source>
        <dbReference type="EMBL" id="MEQ2638282.1"/>
    </source>
</evidence>
<evidence type="ECO:0000256" key="9">
    <source>
        <dbReference type="PIRNR" id="PIRNR016636"/>
    </source>
</evidence>
<dbReference type="NCBIfam" id="TIGR04091">
    <property type="entry name" value="LTA_dltB"/>
    <property type="match status" value="1"/>
</dbReference>
<gene>
    <name evidence="11" type="primary">dltB</name>
    <name evidence="11" type="ORF">AAAT05_08010</name>
</gene>
<evidence type="ECO:0000256" key="10">
    <source>
        <dbReference type="SAM" id="Phobius"/>
    </source>
</evidence>
<dbReference type="PIRSF" id="PIRSF016636">
    <property type="entry name" value="AlgI_DltB"/>
    <property type="match status" value="1"/>
</dbReference>
<keyword evidence="4 9" id="KW-0808">Transferase</keyword>
<evidence type="ECO:0000256" key="8">
    <source>
        <dbReference type="ARBA" id="ARBA00023315"/>
    </source>
</evidence>
<evidence type="ECO:0000256" key="4">
    <source>
        <dbReference type="ARBA" id="ARBA00022679"/>
    </source>
</evidence>
<evidence type="ECO:0000256" key="3">
    <source>
        <dbReference type="ARBA" id="ARBA00022475"/>
    </source>
</evidence>
<comment type="caution">
    <text evidence="11">The sequence shown here is derived from an EMBL/GenBank/DDBJ whole genome shotgun (WGS) entry which is preliminary data.</text>
</comment>
<comment type="similarity">
    <text evidence="2 9">Belongs to the membrane-bound acyltransferase family.</text>
</comment>
<evidence type="ECO:0000313" key="12">
    <source>
        <dbReference type="Proteomes" id="UP001478817"/>
    </source>
</evidence>
<comment type="subcellular location">
    <subcellularLocation>
        <location evidence="1">Cell membrane</location>
        <topology evidence="1">Multi-pass membrane protein</topology>
    </subcellularLocation>
</comment>
<keyword evidence="6 10" id="KW-1133">Transmembrane helix</keyword>
<dbReference type="Proteomes" id="UP001478817">
    <property type="component" value="Unassembled WGS sequence"/>
</dbReference>
<feature type="transmembrane region" description="Helical" evidence="10">
    <location>
        <begin position="365"/>
        <end position="394"/>
    </location>
</feature>
<evidence type="ECO:0000256" key="2">
    <source>
        <dbReference type="ARBA" id="ARBA00010323"/>
    </source>
</evidence>
<sequence>MTLFADPSFFVLLAAALVPAAALGLTGHSLRRYGLAVSLGFLACVFAGNPAQLAGLMAFLVLARVAVLWLAASPGSKARYGLAVAASLAPLAVYKLASAAGADLWGFVGISYVTFKAVQVVIEVRDGLIGARDLGLEDWLYFLLFFPQFSSGPIDRSRRFAADAHATPSRDEYAGLLARGILLLLAGAAYKFVLAAWVHRGYAASAWGSASGGADVVAELWLQVRCAYQYGLYLFCDFQGYSLMAMGASYCLGIRCPRNFRAPFAAADIVDFWNRWHITLSTWFRDFVFMRFTRWCMHRRLVHGRVRTAQVAFMVDMLVMGLWHGIAPCYIAYGVYHGLLLAATEWMRKKSRFYRAHRHQVWFRVVLWFVTLQLVMFGFAIFSGQVGVALGGVLNG</sequence>
<keyword evidence="12" id="KW-1185">Reference proteome</keyword>
<keyword evidence="3 9" id="KW-1003">Cell membrane</keyword>
<keyword evidence="8 9" id="KW-0012">Acyltransferase</keyword>
<feature type="transmembrane region" description="Helical" evidence="10">
    <location>
        <begin position="176"/>
        <end position="198"/>
    </location>
</feature>
<evidence type="ECO:0000256" key="5">
    <source>
        <dbReference type="ARBA" id="ARBA00022692"/>
    </source>
</evidence>
<dbReference type="PANTHER" id="PTHR13285">
    <property type="entry name" value="ACYLTRANSFERASE"/>
    <property type="match status" value="1"/>
</dbReference>
<protein>
    <submittedName>
        <fullName evidence="11">D-alanyl-lipoteichoic acid biosynthesis protein DltB</fullName>
    </submittedName>
</protein>